<name>A0A7J6M0M0_PEROL</name>
<feature type="region of interest" description="Disordered" evidence="1">
    <location>
        <begin position="1"/>
        <end position="56"/>
    </location>
</feature>
<dbReference type="Proteomes" id="UP000570595">
    <property type="component" value="Unassembled WGS sequence"/>
</dbReference>
<proteinExistence type="predicted"/>
<sequence length="840" mass="91303">MSNVGSGSVSTIRPAGTAADATSISKAHLRTAKIAPRYRQGLPGTAESAMPPRAEPSADAVEDFDEECEKYLASHPDFMRTLWHDRLVQRQTGLLEKHMQMTQRQHQDLTMAIKQVLSLHVEGMTKQMEAGEQQKESARDRAQKEAQDKLDLALTLLNERSERIVEQLKTGANFEAALKATVTEITKDQQQQQRRAEGDKENCCHHHHNQFADSPSSPPGVAVAGLKSELKLVQRQLDEVLTKAVTMRTDAVLEADRAQQPVTLEGGAGQPSLPAGSRVQIGGYYDEVRSEVDGIMAEVRAIKWGFDGDKSLLKVLDLEKGTLKGKREASPLRPRMTKPPPIPYFGARVAVGTAGPVEAPQGFAAAQAAVPGYGISSKKPAHFEKLKATERFLKPTVRREGQVRRGAGARQTTSTPPPKSIRSRLRQPPTRPERRAKAPASAPTKADKGVATSSISDRQQQPEWDDTVLGCEIPREPPPVKRKAPPPQREKLRPQRGKARKGVGKRQGKTKSTAPPVGKPSGLRWDAVNDLVMLIPPAIAPQPKAPLGLAVTGSTLSSTAEVPRLQQRAMKSREVRSEEESLVERLMGKYGAASGVEDSVLSGLVDDIMLGSARTVGGRAETRDSARSGTSHRSADVPVVPLPERSEARSRVRGEEQPCPQRRVFQRSPSEDRETDGTDAHLAGVDAEITKVEVGIDAPAVELRNSALQTIEVEFVESGVDPLPVLQDPPGGEGEDRVRQETTRDTAPTESSDRPVTRAEVNDAAVSAHLDTASGGVSSSSSSSLRVSSTVVVDRTNGRSRSRRLVDFAMLKKDSKEWDDDKRHCVDALLMDTVHVSHDM</sequence>
<feature type="compositionally biased region" description="Polar residues" evidence="1">
    <location>
        <begin position="1"/>
        <end position="11"/>
    </location>
</feature>
<dbReference type="AlphaFoldDB" id="A0A7J6M0M0"/>
<feature type="region of interest" description="Disordered" evidence="1">
    <location>
        <begin position="127"/>
        <end position="146"/>
    </location>
</feature>
<feature type="compositionally biased region" description="Basic and acidic residues" evidence="1">
    <location>
        <begin position="734"/>
        <end position="744"/>
    </location>
</feature>
<feature type="compositionally biased region" description="Basic and acidic residues" evidence="1">
    <location>
        <begin position="132"/>
        <end position="146"/>
    </location>
</feature>
<dbReference type="EMBL" id="JABAHT010000105">
    <property type="protein sequence ID" value="KAF4664956.1"/>
    <property type="molecule type" value="Genomic_DNA"/>
</dbReference>
<dbReference type="OrthoDB" id="10640429at2759"/>
<accession>A0A7J6M0M0</accession>
<feature type="region of interest" description="Disordered" evidence="1">
    <location>
        <begin position="390"/>
        <end position="522"/>
    </location>
</feature>
<feature type="compositionally biased region" description="Basic residues" evidence="1">
    <location>
        <begin position="494"/>
        <end position="509"/>
    </location>
</feature>
<feature type="compositionally biased region" description="Basic and acidic residues" evidence="1">
    <location>
        <begin position="669"/>
        <end position="679"/>
    </location>
</feature>
<feature type="compositionally biased region" description="Basic and acidic residues" evidence="1">
    <location>
        <begin position="390"/>
        <end position="403"/>
    </location>
</feature>
<protein>
    <submittedName>
        <fullName evidence="2">Uncharacterized protein</fullName>
    </submittedName>
</protein>
<organism evidence="2 3">
    <name type="scientific">Perkinsus olseni</name>
    <name type="common">Perkinsus atlanticus</name>
    <dbReference type="NCBI Taxonomy" id="32597"/>
    <lineage>
        <taxon>Eukaryota</taxon>
        <taxon>Sar</taxon>
        <taxon>Alveolata</taxon>
        <taxon>Perkinsozoa</taxon>
        <taxon>Perkinsea</taxon>
        <taxon>Perkinsida</taxon>
        <taxon>Perkinsidae</taxon>
        <taxon>Perkinsus</taxon>
    </lineage>
</organism>
<comment type="caution">
    <text evidence="2">The sequence shown here is derived from an EMBL/GenBank/DDBJ whole genome shotgun (WGS) entry which is preliminary data.</text>
</comment>
<evidence type="ECO:0000313" key="2">
    <source>
        <dbReference type="EMBL" id="KAF4664956.1"/>
    </source>
</evidence>
<feature type="compositionally biased region" description="Basic and acidic residues" evidence="1">
    <location>
        <begin position="644"/>
        <end position="656"/>
    </location>
</feature>
<evidence type="ECO:0000313" key="3">
    <source>
        <dbReference type="Proteomes" id="UP000570595"/>
    </source>
</evidence>
<gene>
    <name evidence="2" type="ORF">FOZ61_000333</name>
</gene>
<reference evidence="2 3" key="1">
    <citation type="submission" date="2020-04" db="EMBL/GenBank/DDBJ databases">
        <title>Perkinsus olseni comparative genomics.</title>
        <authorList>
            <person name="Bogema D.R."/>
        </authorList>
    </citation>
    <scope>NUCLEOTIDE SEQUENCE [LARGE SCALE GENOMIC DNA]</scope>
    <source>
        <strain evidence="2">ATCC PRA-179</strain>
    </source>
</reference>
<feature type="compositionally biased region" description="Polar residues" evidence="1">
    <location>
        <begin position="451"/>
        <end position="462"/>
    </location>
</feature>
<feature type="region of interest" description="Disordered" evidence="1">
    <location>
        <begin position="721"/>
        <end position="759"/>
    </location>
</feature>
<evidence type="ECO:0000256" key="1">
    <source>
        <dbReference type="SAM" id="MobiDB-lite"/>
    </source>
</evidence>
<feature type="compositionally biased region" description="Basic and acidic residues" evidence="1">
    <location>
        <begin position="194"/>
        <end position="204"/>
    </location>
</feature>
<feature type="region of interest" description="Disordered" evidence="1">
    <location>
        <begin position="188"/>
        <end position="221"/>
    </location>
</feature>
<feature type="region of interest" description="Disordered" evidence="1">
    <location>
        <begin position="616"/>
        <end position="684"/>
    </location>
</feature>